<reference evidence="5 6" key="1">
    <citation type="submission" date="2024-07" db="EMBL/GenBank/DDBJ databases">
        <authorList>
            <person name="Kang M."/>
        </authorList>
    </citation>
    <scope>NUCLEOTIDE SEQUENCE [LARGE SCALE GENOMIC DNA]</scope>
    <source>
        <strain evidence="5 6">DFM31</strain>
    </source>
</reference>
<gene>
    <name evidence="5" type="ORF">AB0T83_12020</name>
</gene>
<keyword evidence="3 5" id="KW-0067">ATP-binding</keyword>
<evidence type="ECO:0000256" key="2">
    <source>
        <dbReference type="ARBA" id="ARBA00022741"/>
    </source>
</evidence>
<feature type="domain" description="ABC transporter" evidence="4">
    <location>
        <begin position="6"/>
        <end position="230"/>
    </location>
</feature>
<dbReference type="SMART" id="SM00382">
    <property type="entry name" value="AAA"/>
    <property type="match status" value="1"/>
</dbReference>
<keyword evidence="6" id="KW-1185">Reference proteome</keyword>
<dbReference type="Pfam" id="PF00005">
    <property type="entry name" value="ABC_tran"/>
    <property type="match status" value="1"/>
</dbReference>
<dbReference type="InterPro" id="IPR003593">
    <property type="entry name" value="AAA+_ATPase"/>
</dbReference>
<dbReference type="InterPro" id="IPR003439">
    <property type="entry name" value="ABC_transporter-like_ATP-bd"/>
</dbReference>
<dbReference type="EMBL" id="JBFBVU010000014">
    <property type="protein sequence ID" value="MEV8467504.1"/>
    <property type="molecule type" value="Genomic_DNA"/>
</dbReference>
<evidence type="ECO:0000256" key="1">
    <source>
        <dbReference type="ARBA" id="ARBA00022448"/>
    </source>
</evidence>
<evidence type="ECO:0000256" key="3">
    <source>
        <dbReference type="ARBA" id="ARBA00022840"/>
    </source>
</evidence>
<organism evidence="5 6">
    <name type="scientific">Meridianimarinicoccus marinus</name>
    <dbReference type="NCBI Taxonomy" id="3231483"/>
    <lineage>
        <taxon>Bacteria</taxon>
        <taxon>Pseudomonadati</taxon>
        <taxon>Pseudomonadota</taxon>
        <taxon>Alphaproteobacteria</taxon>
        <taxon>Rhodobacterales</taxon>
        <taxon>Paracoccaceae</taxon>
        <taxon>Meridianimarinicoccus</taxon>
    </lineage>
</organism>
<keyword evidence="2" id="KW-0547">Nucleotide-binding</keyword>
<dbReference type="InterPro" id="IPR051782">
    <property type="entry name" value="ABC_Transporter_VariousFunc"/>
</dbReference>
<dbReference type="PROSITE" id="PS50893">
    <property type="entry name" value="ABC_TRANSPORTER_2"/>
    <property type="match status" value="1"/>
</dbReference>
<evidence type="ECO:0000313" key="5">
    <source>
        <dbReference type="EMBL" id="MEV8467504.1"/>
    </source>
</evidence>
<dbReference type="Gene3D" id="3.40.50.300">
    <property type="entry name" value="P-loop containing nucleotide triphosphate hydrolases"/>
    <property type="match status" value="1"/>
</dbReference>
<dbReference type="Proteomes" id="UP001553161">
    <property type="component" value="Unassembled WGS sequence"/>
</dbReference>
<dbReference type="PROSITE" id="PS00211">
    <property type="entry name" value="ABC_TRANSPORTER_1"/>
    <property type="match status" value="1"/>
</dbReference>
<accession>A0ABV3L7F8</accession>
<protein>
    <submittedName>
        <fullName evidence="5">ABC transporter ATP-binding protein</fullName>
    </submittedName>
</protein>
<dbReference type="RefSeq" id="WP_366193336.1">
    <property type="nucleotide sequence ID" value="NZ_JBFBVU010000014.1"/>
</dbReference>
<dbReference type="PANTHER" id="PTHR42939:SF1">
    <property type="entry name" value="ABC TRANSPORTER ATP-BINDING PROTEIN ALBC-RELATED"/>
    <property type="match status" value="1"/>
</dbReference>
<dbReference type="SUPFAM" id="SSF52540">
    <property type="entry name" value="P-loop containing nucleoside triphosphate hydrolases"/>
    <property type="match status" value="1"/>
</dbReference>
<sequence>MPHEVLKIDGLTKLRSGRPVLRDVSLSVAAGERVALLGHNGAGKSTLIKIALGLLSPDGGSVRVAGAVPGSGPARLATAFLPEAVSFHGALTGREQLSLLARLAGTGTGPVAGLLERVGLADAADRRIRTYSKGMRQRLGLAQVMLGKPAVALLDEPTSGLDPISRQDLYAIIDELAAQGTAVLIASHALTEVEARTDRIAILRQGELVANDTLRNLSRRAGLPTRLRIVVRGGLADQMAAETGGTRVNGASVDVECGPDTKMEALRRFASMPDRVEDIEMTPPGLEDLYRHFAQEGKQ</sequence>
<evidence type="ECO:0000313" key="6">
    <source>
        <dbReference type="Proteomes" id="UP001553161"/>
    </source>
</evidence>
<dbReference type="PANTHER" id="PTHR42939">
    <property type="entry name" value="ABC TRANSPORTER ATP-BINDING PROTEIN ALBC-RELATED"/>
    <property type="match status" value="1"/>
</dbReference>
<comment type="caution">
    <text evidence="5">The sequence shown here is derived from an EMBL/GenBank/DDBJ whole genome shotgun (WGS) entry which is preliminary data.</text>
</comment>
<dbReference type="InterPro" id="IPR027417">
    <property type="entry name" value="P-loop_NTPase"/>
</dbReference>
<keyword evidence="1" id="KW-0813">Transport</keyword>
<name>A0ABV3L7F8_9RHOB</name>
<evidence type="ECO:0000259" key="4">
    <source>
        <dbReference type="PROSITE" id="PS50893"/>
    </source>
</evidence>
<dbReference type="CDD" id="cd03230">
    <property type="entry name" value="ABC_DR_subfamily_A"/>
    <property type="match status" value="1"/>
</dbReference>
<dbReference type="GO" id="GO:0005524">
    <property type="term" value="F:ATP binding"/>
    <property type="evidence" value="ECO:0007669"/>
    <property type="project" value="UniProtKB-KW"/>
</dbReference>
<proteinExistence type="predicted"/>
<dbReference type="InterPro" id="IPR017871">
    <property type="entry name" value="ABC_transporter-like_CS"/>
</dbReference>